<evidence type="ECO:0000256" key="8">
    <source>
        <dbReference type="ARBA" id="ARBA00022679"/>
    </source>
</evidence>
<dbReference type="Gene3D" id="1.10.940.10">
    <property type="entry name" value="NusB-like"/>
    <property type="match status" value="1"/>
</dbReference>
<feature type="active site" description="Nucleophile" evidence="14">
    <location>
        <position position="393"/>
    </location>
</feature>
<dbReference type="InterPro" id="IPR001678">
    <property type="entry name" value="MeTrfase_RsmB-F_NOP2_dom"/>
</dbReference>
<dbReference type="PANTHER" id="PTHR22807:SF53">
    <property type="entry name" value="RIBOSOMAL RNA SMALL SUBUNIT METHYLTRANSFERASE B-RELATED"/>
    <property type="match status" value="1"/>
</dbReference>
<dbReference type="PROSITE" id="PS01153">
    <property type="entry name" value="NOL1_NOP2_SUN"/>
    <property type="match status" value="1"/>
</dbReference>
<dbReference type="InterPro" id="IPR029063">
    <property type="entry name" value="SAM-dependent_MTases_sf"/>
</dbReference>
<dbReference type="Gene3D" id="3.40.50.150">
    <property type="entry name" value="Vaccinia Virus protein VP39"/>
    <property type="match status" value="1"/>
</dbReference>
<name>A0A8J4H167_9BACL</name>
<dbReference type="InterPro" id="IPR023267">
    <property type="entry name" value="RCMT"/>
</dbReference>
<feature type="binding site" evidence="14">
    <location>
        <position position="321"/>
    </location>
    <ligand>
        <name>S-adenosyl-L-methionine</name>
        <dbReference type="ChEBI" id="CHEBI:59789"/>
    </ligand>
</feature>
<evidence type="ECO:0000256" key="11">
    <source>
        <dbReference type="ARBA" id="ARBA00030399"/>
    </source>
</evidence>
<dbReference type="Proteomes" id="UP000677918">
    <property type="component" value="Unassembled WGS sequence"/>
</dbReference>
<keyword evidence="7 14" id="KW-0489">Methyltransferase</keyword>
<dbReference type="GO" id="GO:0005737">
    <property type="term" value="C:cytoplasm"/>
    <property type="evidence" value="ECO:0007669"/>
    <property type="project" value="UniProtKB-SubCell"/>
</dbReference>
<dbReference type="InterPro" id="IPR018314">
    <property type="entry name" value="RsmB/NOL1/NOP2-like_CS"/>
</dbReference>
<keyword evidence="17" id="KW-1185">Reference proteome</keyword>
<keyword evidence="9 14" id="KW-0949">S-adenosyl-L-methionine</keyword>
<evidence type="ECO:0000256" key="10">
    <source>
        <dbReference type="ARBA" id="ARBA00022884"/>
    </source>
</evidence>
<dbReference type="InterPro" id="IPR006027">
    <property type="entry name" value="NusB_RsmB_TIM44"/>
</dbReference>
<dbReference type="GO" id="GO:0008649">
    <property type="term" value="F:rRNA methyltransferase activity"/>
    <property type="evidence" value="ECO:0007669"/>
    <property type="project" value="InterPro"/>
</dbReference>
<dbReference type="NCBIfam" id="NF011494">
    <property type="entry name" value="PRK14902.1"/>
    <property type="match status" value="1"/>
</dbReference>
<comment type="function">
    <text evidence="1">Specifically methylates the cytosine at position 967 (m5C967) of 16S rRNA.</text>
</comment>
<comment type="catalytic activity">
    <reaction evidence="13">
        <text>cytidine(967) in 16S rRNA + S-adenosyl-L-methionine = 5-methylcytidine(967) in 16S rRNA + S-adenosyl-L-homocysteine + H(+)</text>
        <dbReference type="Rhea" id="RHEA:42748"/>
        <dbReference type="Rhea" id="RHEA-COMP:10219"/>
        <dbReference type="Rhea" id="RHEA-COMP:10220"/>
        <dbReference type="ChEBI" id="CHEBI:15378"/>
        <dbReference type="ChEBI" id="CHEBI:57856"/>
        <dbReference type="ChEBI" id="CHEBI:59789"/>
        <dbReference type="ChEBI" id="CHEBI:74483"/>
        <dbReference type="ChEBI" id="CHEBI:82748"/>
        <dbReference type="EC" id="2.1.1.176"/>
    </reaction>
</comment>
<feature type="binding site" evidence="14">
    <location>
        <begin position="270"/>
        <end position="276"/>
    </location>
    <ligand>
        <name>S-adenosyl-L-methionine</name>
        <dbReference type="ChEBI" id="CHEBI:59789"/>
    </ligand>
</feature>
<dbReference type="FunFam" id="3.40.50.150:FF:000257">
    <property type="entry name" value="16S rRNA methyltransferase"/>
    <property type="match status" value="1"/>
</dbReference>
<dbReference type="FunFam" id="3.30.70.1170:FF:000003">
    <property type="entry name" value="16S rRNA (Cytosine(967)-C(5))-methyltransferase RsmB"/>
    <property type="match status" value="1"/>
</dbReference>
<dbReference type="InterPro" id="IPR049560">
    <property type="entry name" value="MeTrfase_RsmB-F_NOP2_cat"/>
</dbReference>
<evidence type="ECO:0000259" key="15">
    <source>
        <dbReference type="PROSITE" id="PS51686"/>
    </source>
</evidence>
<dbReference type="PANTHER" id="PTHR22807">
    <property type="entry name" value="NOP2 YEAST -RELATED NOL1/NOP2/FMU SUN DOMAIN-CONTAINING"/>
    <property type="match status" value="1"/>
</dbReference>
<dbReference type="Pfam" id="PF01189">
    <property type="entry name" value="Methyltr_RsmB-F"/>
    <property type="match status" value="1"/>
</dbReference>
<dbReference type="SUPFAM" id="SSF48013">
    <property type="entry name" value="NusB-like"/>
    <property type="match status" value="1"/>
</dbReference>
<protein>
    <recommendedName>
        <fullName evidence="4">16S rRNA (cytosine(967)-C(5))-methyltransferase</fullName>
        <ecNumber evidence="4">2.1.1.176</ecNumber>
    </recommendedName>
    <alternativeName>
        <fullName evidence="11">16S rRNA m5C967 methyltransferase</fullName>
    </alternativeName>
    <alternativeName>
        <fullName evidence="12">rRNA (cytosine-C(5)-)-methyltransferase RsmB</fullName>
    </alternativeName>
</protein>
<evidence type="ECO:0000256" key="6">
    <source>
        <dbReference type="ARBA" id="ARBA00022552"/>
    </source>
</evidence>
<evidence type="ECO:0000256" key="5">
    <source>
        <dbReference type="ARBA" id="ARBA00022490"/>
    </source>
</evidence>
<feature type="binding site" evidence="14">
    <location>
        <position position="340"/>
    </location>
    <ligand>
        <name>S-adenosyl-L-methionine</name>
        <dbReference type="ChEBI" id="CHEBI:59789"/>
    </ligand>
</feature>
<feature type="domain" description="SAM-dependent MTase RsmB/NOP-type" evidence="15">
    <location>
        <begin position="180"/>
        <end position="457"/>
    </location>
</feature>
<keyword evidence="10 14" id="KW-0694">RNA-binding</keyword>
<dbReference type="Pfam" id="PF22458">
    <property type="entry name" value="RsmF-B_ferredox"/>
    <property type="match status" value="1"/>
</dbReference>
<evidence type="ECO:0000256" key="4">
    <source>
        <dbReference type="ARBA" id="ARBA00012140"/>
    </source>
</evidence>
<evidence type="ECO:0000256" key="14">
    <source>
        <dbReference type="PROSITE-ProRule" id="PRU01023"/>
    </source>
</evidence>
<evidence type="ECO:0000313" key="16">
    <source>
        <dbReference type="EMBL" id="GIQ67690.1"/>
    </source>
</evidence>
<comment type="caution">
    <text evidence="16">The sequence shown here is derived from an EMBL/GenBank/DDBJ whole genome shotgun (WGS) entry which is preliminary data.</text>
</comment>
<proteinExistence type="inferred from homology"/>
<dbReference type="GO" id="GO:0006355">
    <property type="term" value="P:regulation of DNA-templated transcription"/>
    <property type="evidence" value="ECO:0007669"/>
    <property type="project" value="InterPro"/>
</dbReference>
<evidence type="ECO:0000256" key="12">
    <source>
        <dbReference type="ARBA" id="ARBA00031088"/>
    </source>
</evidence>
<dbReference type="NCBIfam" id="TIGR00563">
    <property type="entry name" value="rsmB"/>
    <property type="match status" value="1"/>
</dbReference>
<evidence type="ECO:0000256" key="7">
    <source>
        <dbReference type="ARBA" id="ARBA00022603"/>
    </source>
</evidence>
<evidence type="ECO:0000256" key="13">
    <source>
        <dbReference type="ARBA" id="ARBA00047283"/>
    </source>
</evidence>
<dbReference type="Pfam" id="PF01029">
    <property type="entry name" value="NusB"/>
    <property type="match status" value="1"/>
</dbReference>
<keyword evidence="8 14" id="KW-0808">Transferase</keyword>
<evidence type="ECO:0000256" key="2">
    <source>
        <dbReference type="ARBA" id="ARBA00004496"/>
    </source>
</evidence>
<dbReference type="InterPro" id="IPR004573">
    <property type="entry name" value="rRNA_ssu_MeTfrase_B"/>
</dbReference>
<evidence type="ECO:0000256" key="9">
    <source>
        <dbReference type="ARBA" id="ARBA00022691"/>
    </source>
</evidence>
<dbReference type="SUPFAM" id="SSF53335">
    <property type="entry name" value="S-adenosyl-L-methionine-dependent methyltransferases"/>
    <property type="match status" value="1"/>
</dbReference>
<dbReference type="Gene3D" id="3.30.70.1170">
    <property type="entry name" value="Sun protein, domain 3"/>
    <property type="match status" value="1"/>
</dbReference>
<keyword evidence="6" id="KW-0698">rRNA processing</keyword>
<gene>
    <name evidence="16" type="ORF">XYCOK13_05140</name>
</gene>
<evidence type="ECO:0000313" key="17">
    <source>
        <dbReference type="Proteomes" id="UP000677918"/>
    </source>
</evidence>
<comment type="similarity">
    <text evidence="3 14">Belongs to the class I-like SAM-binding methyltransferase superfamily. RsmB/NOP family.</text>
</comment>
<keyword evidence="5" id="KW-0963">Cytoplasm</keyword>
<evidence type="ECO:0000256" key="1">
    <source>
        <dbReference type="ARBA" id="ARBA00002724"/>
    </source>
</evidence>
<dbReference type="AlphaFoldDB" id="A0A8J4H167"/>
<dbReference type="PRINTS" id="PR02008">
    <property type="entry name" value="RCMTFAMILY"/>
</dbReference>
<evidence type="ECO:0000256" key="3">
    <source>
        <dbReference type="ARBA" id="ARBA00007494"/>
    </source>
</evidence>
<comment type="subcellular location">
    <subcellularLocation>
        <location evidence="2">Cytoplasm</location>
    </subcellularLocation>
</comment>
<dbReference type="GO" id="GO:0003723">
    <property type="term" value="F:RNA binding"/>
    <property type="evidence" value="ECO:0007669"/>
    <property type="project" value="UniProtKB-UniRule"/>
</dbReference>
<dbReference type="CDD" id="cd02440">
    <property type="entry name" value="AdoMet_MTases"/>
    <property type="match status" value="1"/>
</dbReference>
<accession>A0A8J4H167</accession>
<sequence>MNKKSAAARNTTARALALDVLTEVEVELAYSNLLLNQRLSNSRLSPADKGLATELVYGTIQRLNTLDYMLNRFVKKGVDSLQPWVRNLLRLSFYQLAYLDRIPVHAVVHEAVNLAKRRGHAGISGMVNGVLRNALRSQDGLLQAASDAPPARRIAIRHSHPEWLVERWLRQFGEEETEAICEANNRPPKVSIRVNRLRRTREELLEMLREAKVDCEPSALSPDGIVVKGAGNMAHTSWYEGGECSIQDESSMLVARAVCPEPGMKVLDACAAPGGKTTHLAELMEDKGELWANDIHAHKEQLVRSQAERLSLQCVKPMVEDALKLPEHFAAETFDRILLDAPCSGLGVIRRKPDLKWRKDAREIESLASLQLELLQALAPLVKPGGRLVYSTCTIERSENEQVCEAFLNGNASFEPDHSLGSRLGPALANDSSSAAVQILPHHFGSDGFYIASFTRKC</sequence>
<dbReference type="FunFam" id="1.10.940.10:FF:000006">
    <property type="entry name" value="16S rRNA (Cytosine(967)-C(5))-methyltransferase RsmB"/>
    <property type="match status" value="1"/>
</dbReference>
<reference evidence="16" key="1">
    <citation type="submission" date="2021-04" db="EMBL/GenBank/DDBJ databases">
        <title>Draft genome sequence of Xylanibacillus composti strain K13.</title>
        <authorList>
            <person name="Uke A."/>
            <person name="Chhe C."/>
            <person name="Baramee S."/>
            <person name="Kosugi A."/>
        </authorList>
    </citation>
    <scope>NUCLEOTIDE SEQUENCE</scope>
    <source>
        <strain evidence="16">K13</strain>
    </source>
</reference>
<organism evidence="16 17">
    <name type="scientific">Xylanibacillus composti</name>
    <dbReference type="NCBI Taxonomy" id="1572762"/>
    <lineage>
        <taxon>Bacteria</taxon>
        <taxon>Bacillati</taxon>
        <taxon>Bacillota</taxon>
        <taxon>Bacilli</taxon>
        <taxon>Bacillales</taxon>
        <taxon>Paenibacillaceae</taxon>
        <taxon>Xylanibacillus</taxon>
    </lineage>
</organism>
<dbReference type="RefSeq" id="WP_213410313.1">
    <property type="nucleotide sequence ID" value="NZ_BOVK01000006.1"/>
</dbReference>
<dbReference type="PROSITE" id="PS51686">
    <property type="entry name" value="SAM_MT_RSMB_NOP"/>
    <property type="match status" value="1"/>
</dbReference>
<dbReference type="EC" id="2.1.1.176" evidence="4"/>
<dbReference type="InterPro" id="IPR054728">
    <property type="entry name" value="RsmB-like_ferredoxin"/>
</dbReference>
<feature type="binding site" evidence="14">
    <location>
        <position position="294"/>
    </location>
    <ligand>
        <name>S-adenosyl-L-methionine</name>
        <dbReference type="ChEBI" id="CHEBI:59789"/>
    </ligand>
</feature>
<dbReference type="EMBL" id="BOVK01000006">
    <property type="protein sequence ID" value="GIQ67690.1"/>
    <property type="molecule type" value="Genomic_DNA"/>
</dbReference>
<dbReference type="InterPro" id="IPR035926">
    <property type="entry name" value="NusB-like_sf"/>
</dbReference>